<proteinExistence type="predicted"/>
<sequence>MTTRTPLPPLPDLATLTRTTHPVLAALTPRLLGPQRKAALYDDSPYVADPEPKDGDDDGPWCRTEAA</sequence>
<accession>L7FAI2</accession>
<comment type="caution">
    <text evidence="2">The sequence shown here is derived from an EMBL/GenBank/DDBJ whole genome shotgun (WGS) entry which is preliminary data.</text>
</comment>
<dbReference type="RefSeq" id="WP_006377191.1">
    <property type="nucleotide sequence ID" value="NZ_AEJB01000272.1"/>
</dbReference>
<gene>
    <name evidence="2" type="ORF">STRTUCAR8_08601</name>
</gene>
<dbReference type="AlphaFoldDB" id="L7FAI2"/>
<dbReference type="EMBL" id="AEJB01000272">
    <property type="protein sequence ID" value="ELP67665.1"/>
    <property type="molecule type" value="Genomic_DNA"/>
</dbReference>
<keyword evidence="3" id="KW-1185">Reference proteome</keyword>
<reference evidence="2 3" key="1">
    <citation type="journal article" date="2011" name="Plasmid">
        <title>Streptomyces turgidiscabies Car8 contains a modular pathogenicity island that shares virulence genes with other actinobacterial plant pathogens.</title>
        <authorList>
            <person name="Huguet-Tapia J.C."/>
            <person name="Badger J.H."/>
            <person name="Loria R."/>
            <person name="Pettis G.S."/>
        </authorList>
    </citation>
    <scope>NUCLEOTIDE SEQUENCE [LARGE SCALE GENOMIC DNA]</scope>
    <source>
        <strain evidence="2 3">Car8</strain>
    </source>
</reference>
<evidence type="ECO:0000313" key="2">
    <source>
        <dbReference type="EMBL" id="ELP67665.1"/>
    </source>
</evidence>
<feature type="region of interest" description="Disordered" evidence="1">
    <location>
        <begin position="42"/>
        <end position="67"/>
    </location>
</feature>
<evidence type="ECO:0000313" key="3">
    <source>
        <dbReference type="Proteomes" id="UP000010931"/>
    </source>
</evidence>
<name>L7FAI2_STRT8</name>
<protein>
    <submittedName>
        <fullName evidence="2">Uncharacterized protein</fullName>
    </submittedName>
</protein>
<organism evidence="2 3">
    <name type="scientific">Streptomyces turgidiscabies (strain Car8)</name>
    <dbReference type="NCBI Taxonomy" id="698760"/>
    <lineage>
        <taxon>Bacteria</taxon>
        <taxon>Bacillati</taxon>
        <taxon>Actinomycetota</taxon>
        <taxon>Actinomycetes</taxon>
        <taxon>Kitasatosporales</taxon>
        <taxon>Streptomycetaceae</taxon>
        <taxon>Streptomyces</taxon>
    </lineage>
</organism>
<evidence type="ECO:0000256" key="1">
    <source>
        <dbReference type="SAM" id="MobiDB-lite"/>
    </source>
</evidence>
<dbReference type="PATRIC" id="fig|698760.3.peg.3615"/>
<dbReference type="Proteomes" id="UP000010931">
    <property type="component" value="Unassembled WGS sequence"/>
</dbReference>